<feature type="domain" description="DNA mismatch repair proteins mutS family" evidence="9">
    <location>
        <begin position="413"/>
        <end position="429"/>
    </location>
</feature>
<evidence type="ECO:0000256" key="1">
    <source>
        <dbReference type="ARBA" id="ARBA00022722"/>
    </source>
</evidence>
<dbReference type="InterPro" id="IPR007696">
    <property type="entry name" value="DNA_mismatch_repair_MutS_core"/>
</dbReference>
<dbReference type="GO" id="GO:0019843">
    <property type="term" value="F:rRNA binding"/>
    <property type="evidence" value="ECO:0007669"/>
    <property type="project" value="UniProtKB-KW"/>
</dbReference>
<protein>
    <submittedName>
        <fullName evidence="10">MutS2 family protein</fullName>
    </submittedName>
</protein>
<dbReference type="GO" id="GO:0140664">
    <property type="term" value="F:ATP-dependent DNA damage sensor activity"/>
    <property type="evidence" value="ECO:0007669"/>
    <property type="project" value="InterPro"/>
</dbReference>
<dbReference type="InterPro" id="IPR000432">
    <property type="entry name" value="DNA_mismatch_repair_MutS_C"/>
</dbReference>
<dbReference type="PIRSF" id="PIRSF005814">
    <property type="entry name" value="MutS_YshD"/>
    <property type="match status" value="1"/>
</dbReference>
<evidence type="ECO:0000313" key="10">
    <source>
        <dbReference type="EMBL" id="SHM87264.1"/>
    </source>
</evidence>
<dbReference type="RefSeq" id="WP_073289994.1">
    <property type="nucleotide sequence ID" value="NZ_FRCP01000020.1"/>
</dbReference>
<evidence type="ECO:0000256" key="7">
    <source>
        <dbReference type="ARBA" id="ARBA00023125"/>
    </source>
</evidence>
<keyword evidence="3" id="KW-0547">Nucleotide-binding</keyword>
<evidence type="ECO:0000313" key="11">
    <source>
        <dbReference type="Proteomes" id="UP000184038"/>
    </source>
</evidence>
<dbReference type="Gene3D" id="3.40.50.300">
    <property type="entry name" value="P-loop containing nucleotide triphosphate hydrolases"/>
    <property type="match status" value="1"/>
</dbReference>
<dbReference type="AlphaFoldDB" id="A0A1M7M978"/>
<dbReference type="SUPFAM" id="SSF48334">
    <property type="entry name" value="DNA repair protein MutS, domain III"/>
    <property type="match status" value="1"/>
</dbReference>
<dbReference type="GO" id="GO:0005524">
    <property type="term" value="F:ATP binding"/>
    <property type="evidence" value="ECO:0007669"/>
    <property type="project" value="UniProtKB-KW"/>
</dbReference>
<dbReference type="PANTHER" id="PTHR48466:SF2">
    <property type="entry name" value="OS10G0509000 PROTEIN"/>
    <property type="match status" value="1"/>
</dbReference>
<dbReference type="GO" id="GO:0030983">
    <property type="term" value="F:mismatched DNA binding"/>
    <property type="evidence" value="ECO:0007669"/>
    <property type="project" value="InterPro"/>
</dbReference>
<evidence type="ECO:0000259" key="9">
    <source>
        <dbReference type="PROSITE" id="PS00486"/>
    </source>
</evidence>
<evidence type="ECO:0000256" key="8">
    <source>
        <dbReference type="SAM" id="MobiDB-lite"/>
    </source>
</evidence>
<dbReference type="SUPFAM" id="SSF52540">
    <property type="entry name" value="P-loop containing nucleoside triphosphate hydrolases"/>
    <property type="match status" value="1"/>
</dbReference>
<gene>
    <name evidence="10" type="ORF">SAMN02746066_03670</name>
</gene>
<keyword evidence="2" id="KW-0699">rRNA-binding</keyword>
<feature type="region of interest" description="Disordered" evidence="8">
    <location>
        <begin position="552"/>
        <end position="576"/>
    </location>
</feature>
<keyword evidence="7" id="KW-0238">DNA-binding</keyword>
<feature type="compositionally biased region" description="Polar residues" evidence="8">
    <location>
        <begin position="564"/>
        <end position="576"/>
    </location>
</feature>
<dbReference type="OrthoDB" id="9808166at2"/>
<evidence type="ECO:0000256" key="4">
    <source>
        <dbReference type="ARBA" id="ARBA00022801"/>
    </source>
</evidence>
<dbReference type="PANTHER" id="PTHR48466">
    <property type="entry name" value="OS10G0509000 PROTEIN-RELATED"/>
    <property type="match status" value="1"/>
</dbReference>
<dbReference type="InterPro" id="IPR005747">
    <property type="entry name" value="MutS2"/>
</dbReference>
<keyword evidence="4" id="KW-0378">Hydrolase</keyword>
<evidence type="ECO:0000256" key="6">
    <source>
        <dbReference type="ARBA" id="ARBA00022884"/>
    </source>
</evidence>
<accession>A0A1M7M978</accession>
<dbReference type="InterPro" id="IPR036187">
    <property type="entry name" value="DNA_mismatch_repair_MutS_sf"/>
</dbReference>
<dbReference type="GO" id="GO:0016887">
    <property type="term" value="F:ATP hydrolysis activity"/>
    <property type="evidence" value="ECO:0007669"/>
    <property type="project" value="InterPro"/>
</dbReference>
<organism evidence="10 11">
    <name type="scientific">Anaerosporobacter mobilis DSM 15930</name>
    <dbReference type="NCBI Taxonomy" id="1120996"/>
    <lineage>
        <taxon>Bacteria</taxon>
        <taxon>Bacillati</taxon>
        <taxon>Bacillota</taxon>
        <taxon>Clostridia</taxon>
        <taxon>Lachnospirales</taxon>
        <taxon>Lachnospiraceae</taxon>
        <taxon>Anaerosporobacter</taxon>
    </lineage>
</organism>
<dbReference type="FunFam" id="3.40.50.300:FF:000830">
    <property type="entry name" value="Endonuclease MutS2"/>
    <property type="match status" value="1"/>
</dbReference>
<dbReference type="STRING" id="1120996.SAMN02746066_03670"/>
<dbReference type="NCBIfam" id="TIGR01069">
    <property type="entry name" value="mutS2"/>
    <property type="match status" value="1"/>
</dbReference>
<keyword evidence="5" id="KW-0067">ATP-binding</keyword>
<dbReference type="PROSITE" id="PS00486">
    <property type="entry name" value="DNA_MISMATCH_REPAIR_2"/>
    <property type="match status" value="1"/>
</dbReference>
<dbReference type="InterPro" id="IPR027417">
    <property type="entry name" value="P-loop_NTPase"/>
</dbReference>
<name>A0A1M7M978_9FIRM</name>
<sequence>MNTNTNAITSLDSNLLILELDKILSRLIEYAVSDSAKEQVSNLRPYLREDEARRKMDETTQGRRLFDYLGNPPLSSMQDMKDILLCCEQDGVLLPEQLTIIMQFITSCKRLKRYLERGNDLQLTLTSYAYSIDTLDALYEELSKSIYNNQVDDSASTDLRNIRRKIESSQTAIKQKLESLLRSKREYFTDSYVSTRNGHSVLPVKREYKHQVSGSVIDMSATGSTYFIEPTVVSKLQEEISTLRIMEDNEIRKILYILTSFVSDSKEALRTNMEVMETLDFIFAKAKLSADLDAHEVTITTTPTIHIEEGRHPLLNQSDCVPLTFHMDESITGIVITGPNTGGKTVALKTVGLLSIMAQCGLHIPAKSNSTIAMHNIVLCDIGDGQSITQNLSTFSSHITNVIHIIKTATVESLVLLDELGSGTDPAEGMGIAISILEELRSIPCRFIATTHYPEVKEYVAQTRGLINARMAFDRESLRPLYQLIIGEAGESCALYIAKRLGLPDHMLDIAKQYAYKEVSLDQTTRRQSSSVYTANNSTKDVIKKNVTKNDITKNSTADKRNVHNSVTKNDSPSLVKTNPKKLDKTIAKKYQLGDSVIVYPQKILGLVYDPNPNTKGEIGVQIRGKKQLVNHKRIKLKTSASDLYPADYDFSIIFDSVEVRKTRHQTNRMYRENTTVIID</sequence>
<reference evidence="10 11" key="1">
    <citation type="submission" date="2016-11" db="EMBL/GenBank/DDBJ databases">
        <authorList>
            <person name="Jaros S."/>
            <person name="Januszkiewicz K."/>
            <person name="Wedrychowicz H."/>
        </authorList>
    </citation>
    <scope>NUCLEOTIDE SEQUENCE [LARGE SCALE GENOMIC DNA]</scope>
    <source>
        <strain evidence="10 11">DSM 15930</strain>
    </source>
</reference>
<dbReference type="Pfam" id="PF00488">
    <property type="entry name" value="MutS_V"/>
    <property type="match status" value="1"/>
</dbReference>
<dbReference type="GO" id="GO:0004519">
    <property type="term" value="F:endonuclease activity"/>
    <property type="evidence" value="ECO:0007669"/>
    <property type="project" value="UniProtKB-KW"/>
</dbReference>
<dbReference type="EMBL" id="FRCP01000020">
    <property type="protein sequence ID" value="SHM87264.1"/>
    <property type="molecule type" value="Genomic_DNA"/>
</dbReference>
<evidence type="ECO:0000256" key="5">
    <source>
        <dbReference type="ARBA" id="ARBA00022840"/>
    </source>
</evidence>
<dbReference type="Proteomes" id="UP000184038">
    <property type="component" value="Unassembled WGS sequence"/>
</dbReference>
<dbReference type="GO" id="GO:0006298">
    <property type="term" value="P:mismatch repair"/>
    <property type="evidence" value="ECO:0007669"/>
    <property type="project" value="InterPro"/>
</dbReference>
<dbReference type="SMART" id="SM00534">
    <property type="entry name" value="MUTSac"/>
    <property type="match status" value="1"/>
</dbReference>
<dbReference type="GO" id="GO:0045910">
    <property type="term" value="P:negative regulation of DNA recombination"/>
    <property type="evidence" value="ECO:0007669"/>
    <property type="project" value="InterPro"/>
</dbReference>
<evidence type="ECO:0000256" key="2">
    <source>
        <dbReference type="ARBA" id="ARBA00022730"/>
    </source>
</evidence>
<keyword evidence="6" id="KW-0694">RNA-binding</keyword>
<keyword evidence="1" id="KW-0540">Nuclease</keyword>
<evidence type="ECO:0000256" key="3">
    <source>
        <dbReference type="ARBA" id="ARBA00022741"/>
    </source>
</evidence>
<dbReference type="SMART" id="SM00533">
    <property type="entry name" value="MUTSd"/>
    <property type="match status" value="1"/>
</dbReference>
<dbReference type="InterPro" id="IPR045076">
    <property type="entry name" value="MutS"/>
</dbReference>
<proteinExistence type="predicted"/>
<keyword evidence="11" id="KW-1185">Reference proteome</keyword>